<feature type="compositionally biased region" description="Pro residues" evidence="1">
    <location>
        <begin position="455"/>
        <end position="466"/>
    </location>
</feature>
<sequence>MVISHHGIRSVVSANLIPPPPPLTSTVVTPTDRRLSSPVLIIYLLSPPYPFILQLSSPLFLAILASSPRPSILNNLIPNSFEVSNLSSPVHGTSLPLDLQRKSPPSLSTSPHLLFSSSLKHLPIHFSVAFACSFSTPSLTPPYPPPLPVGLFTPFPSKNSPSPNPLRFSSSNSGPTSGHSTSRGLQSASVRPGHHPQSHLPLRNVRSGNLHIPTLSSSASHHISQFSAPSRSFQLSTVDPPLPSPPTPPPLKIILSLSRLTTNPPGPTTPRISSVLITVTLLGLVFFSSWLGHDLPVLPKATPLGPSNYLRLYFPIPLTILISPHPTPHFDHSSPSPLLSCCFQQPHRSTVLRAGMSQLFSPSPAFTGAHRLIIPSSPNHRILSSPATSRLLLSSTPSSSPLSLLYRSLLSAYSPLHLIPPPLCPRVFRLSSHIISLSPTFFLRHHPPSHETTPPSIPPSPPPSPRPLSLCQSLCSLPRPFSPPASFHSTRDSHPDISRQYHSSLYPSSHPLLLLTPLSSSAQSFGFLSRSDSNSSLLSPLFSPPDPRPTPLFRSAFPPRSSRASLRYISSSALISYLSLSPRLLSPTFPSLLSPPPISHPSPITYPISSSHPSSRSSSTPRPLSILGTKPRNHPPNSVALPESPTATSSIPYILSLSSTSSIPLLSVPLTVVSPLSNILQLSSRPLPSVKTLRHPMPYPHISPFFRTSLPSPPEHCKQAAHNPNRRLHPPSFAPTSLLYLTVSPPHSLPPQTPFNIPHSQLKSISLRPEYSNPASRRPFSKALLTSTTQVHAPGNLSPPQASQPSRPS</sequence>
<feature type="compositionally biased region" description="Low complexity" evidence="1">
    <location>
        <begin position="798"/>
        <end position="809"/>
    </location>
</feature>
<keyword evidence="3" id="KW-1185">Reference proteome</keyword>
<gene>
    <name evidence="2" type="ORF">KC01_LOCUS15391</name>
</gene>
<accession>A0AAV2KC21</accession>
<feature type="region of interest" description="Disordered" evidence="1">
    <location>
        <begin position="769"/>
        <end position="809"/>
    </location>
</feature>
<feature type="region of interest" description="Disordered" evidence="1">
    <location>
        <begin position="604"/>
        <end position="645"/>
    </location>
</feature>
<reference evidence="2 3" key="1">
    <citation type="submission" date="2024-04" db="EMBL/GenBank/DDBJ databases">
        <authorList>
            <person name="Waldvogel A.-M."/>
            <person name="Schoenle A."/>
        </authorList>
    </citation>
    <scope>NUCLEOTIDE SEQUENCE [LARGE SCALE GENOMIC DNA]</scope>
</reference>
<dbReference type="Proteomes" id="UP001497482">
    <property type="component" value="Chromosome 17"/>
</dbReference>
<name>A0AAV2KC21_KNICA</name>
<evidence type="ECO:0000256" key="1">
    <source>
        <dbReference type="SAM" id="MobiDB-lite"/>
    </source>
</evidence>
<feature type="compositionally biased region" description="Low complexity" evidence="1">
    <location>
        <begin position="169"/>
        <end position="182"/>
    </location>
</feature>
<organism evidence="2 3">
    <name type="scientific">Knipowitschia caucasica</name>
    <name type="common">Caucasian dwarf goby</name>
    <name type="synonym">Pomatoschistus caucasicus</name>
    <dbReference type="NCBI Taxonomy" id="637954"/>
    <lineage>
        <taxon>Eukaryota</taxon>
        <taxon>Metazoa</taxon>
        <taxon>Chordata</taxon>
        <taxon>Craniata</taxon>
        <taxon>Vertebrata</taxon>
        <taxon>Euteleostomi</taxon>
        <taxon>Actinopterygii</taxon>
        <taxon>Neopterygii</taxon>
        <taxon>Teleostei</taxon>
        <taxon>Neoteleostei</taxon>
        <taxon>Acanthomorphata</taxon>
        <taxon>Gobiaria</taxon>
        <taxon>Gobiiformes</taxon>
        <taxon>Gobioidei</taxon>
        <taxon>Gobiidae</taxon>
        <taxon>Gobiinae</taxon>
        <taxon>Knipowitschia</taxon>
    </lineage>
</organism>
<proteinExistence type="predicted"/>
<feature type="compositionally biased region" description="Low complexity" evidence="1">
    <location>
        <begin position="604"/>
        <end position="627"/>
    </location>
</feature>
<protein>
    <submittedName>
        <fullName evidence="2">Uncharacterized protein</fullName>
    </submittedName>
</protein>
<feature type="region of interest" description="Disordered" evidence="1">
    <location>
        <begin position="154"/>
        <end position="204"/>
    </location>
</feature>
<dbReference type="EMBL" id="OZ035839">
    <property type="protein sequence ID" value="CAL1585147.1"/>
    <property type="molecule type" value="Genomic_DNA"/>
</dbReference>
<feature type="region of interest" description="Disordered" evidence="1">
    <location>
        <begin position="447"/>
        <end position="469"/>
    </location>
</feature>
<evidence type="ECO:0000313" key="3">
    <source>
        <dbReference type="Proteomes" id="UP001497482"/>
    </source>
</evidence>
<dbReference type="AlphaFoldDB" id="A0AAV2KC21"/>
<evidence type="ECO:0000313" key="2">
    <source>
        <dbReference type="EMBL" id="CAL1585147.1"/>
    </source>
</evidence>